<evidence type="ECO:0000313" key="2">
    <source>
        <dbReference type="Proteomes" id="UP001234178"/>
    </source>
</evidence>
<name>A0ABQ9Z0M8_9CRUS</name>
<protein>
    <recommendedName>
        <fullName evidence="3">GMP synthase</fullName>
    </recommendedName>
</protein>
<gene>
    <name evidence="1" type="ORF">OUZ56_011539</name>
</gene>
<dbReference type="EMBL" id="JAOYFB010000002">
    <property type="protein sequence ID" value="KAK4006386.1"/>
    <property type="molecule type" value="Genomic_DNA"/>
</dbReference>
<comment type="caution">
    <text evidence="1">The sequence shown here is derived from an EMBL/GenBank/DDBJ whole genome shotgun (WGS) entry which is preliminary data.</text>
</comment>
<keyword evidence="2" id="KW-1185">Reference proteome</keyword>
<dbReference type="Proteomes" id="UP001234178">
    <property type="component" value="Unassembled WGS sequence"/>
</dbReference>
<proteinExistence type="predicted"/>
<evidence type="ECO:0008006" key="3">
    <source>
        <dbReference type="Google" id="ProtNLM"/>
    </source>
</evidence>
<sequence length="81" mass="9059">MVKEARDDQQIRIISWVNGPSTNFKSRCSGSIARNVYVPNLVVRLVHIVSVIETMDSIVMSGDLLSEISRNPIRDVLQSCT</sequence>
<organism evidence="1 2">
    <name type="scientific">Daphnia magna</name>
    <dbReference type="NCBI Taxonomy" id="35525"/>
    <lineage>
        <taxon>Eukaryota</taxon>
        <taxon>Metazoa</taxon>
        <taxon>Ecdysozoa</taxon>
        <taxon>Arthropoda</taxon>
        <taxon>Crustacea</taxon>
        <taxon>Branchiopoda</taxon>
        <taxon>Diplostraca</taxon>
        <taxon>Cladocera</taxon>
        <taxon>Anomopoda</taxon>
        <taxon>Daphniidae</taxon>
        <taxon>Daphnia</taxon>
    </lineage>
</organism>
<reference evidence="1 2" key="1">
    <citation type="journal article" date="2023" name="Nucleic Acids Res.">
        <title>The hologenome of Daphnia magna reveals possible DNA methylation and microbiome-mediated evolution of the host genome.</title>
        <authorList>
            <person name="Chaturvedi A."/>
            <person name="Li X."/>
            <person name="Dhandapani V."/>
            <person name="Marshall H."/>
            <person name="Kissane S."/>
            <person name="Cuenca-Cambronero M."/>
            <person name="Asole G."/>
            <person name="Calvet F."/>
            <person name="Ruiz-Romero M."/>
            <person name="Marangio P."/>
            <person name="Guigo R."/>
            <person name="Rago D."/>
            <person name="Mirbahai L."/>
            <person name="Eastwood N."/>
            <person name="Colbourne J.K."/>
            <person name="Zhou J."/>
            <person name="Mallon E."/>
            <person name="Orsini L."/>
        </authorList>
    </citation>
    <scope>NUCLEOTIDE SEQUENCE [LARGE SCALE GENOMIC DNA]</scope>
    <source>
        <strain evidence="1">LRV0_1</strain>
    </source>
</reference>
<accession>A0ABQ9Z0M8</accession>
<evidence type="ECO:0000313" key="1">
    <source>
        <dbReference type="EMBL" id="KAK4006386.1"/>
    </source>
</evidence>